<gene>
    <name evidence="8" type="ORF">B5P24_10855</name>
</gene>
<dbReference type="InterPro" id="IPR011006">
    <property type="entry name" value="CheY-like_superfamily"/>
</dbReference>
<dbReference type="Gene3D" id="3.40.50.2300">
    <property type="match status" value="1"/>
</dbReference>
<name>A0A225C9V8_9MICO</name>
<evidence type="ECO:0000259" key="6">
    <source>
        <dbReference type="PROSITE" id="PS50043"/>
    </source>
</evidence>
<dbReference type="SMART" id="SM00421">
    <property type="entry name" value="HTH_LUXR"/>
    <property type="match status" value="1"/>
</dbReference>
<dbReference type="PRINTS" id="PR00038">
    <property type="entry name" value="HTHLUXR"/>
</dbReference>
<dbReference type="InterPro" id="IPR039420">
    <property type="entry name" value="WalR-like"/>
</dbReference>
<organism evidence="8 9">
    <name type="scientific">Clavibacter tessellarius</name>
    <dbReference type="NCBI Taxonomy" id="31965"/>
    <lineage>
        <taxon>Bacteria</taxon>
        <taxon>Bacillati</taxon>
        <taxon>Actinomycetota</taxon>
        <taxon>Actinomycetes</taxon>
        <taxon>Micrococcales</taxon>
        <taxon>Microbacteriaceae</taxon>
        <taxon>Clavibacter</taxon>
    </lineage>
</organism>
<evidence type="ECO:0000256" key="1">
    <source>
        <dbReference type="ARBA" id="ARBA00022553"/>
    </source>
</evidence>
<evidence type="ECO:0000256" key="3">
    <source>
        <dbReference type="ARBA" id="ARBA00023125"/>
    </source>
</evidence>
<dbReference type="GO" id="GO:0006355">
    <property type="term" value="P:regulation of DNA-templated transcription"/>
    <property type="evidence" value="ECO:0007669"/>
    <property type="project" value="InterPro"/>
</dbReference>
<dbReference type="InterPro" id="IPR000792">
    <property type="entry name" value="Tscrpt_reg_LuxR_C"/>
</dbReference>
<dbReference type="PROSITE" id="PS50110">
    <property type="entry name" value="RESPONSE_REGULATORY"/>
    <property type="match status" value="1"/>
</dbReference>
<dbReference type="SMART" id="SM00448">
    <property type="entry name" value="REC"/>
    <property type="match status" value="1"/>
</dbReference>
<evidence type="ECO:0008006" key="10">
    <source>
        <dbReference type="Google" id="ProtNLM"/>
    </source>
</evidence>
<dbReference type="PANTHER" id="PTHR43214">
    <property type="entry name" value="TWO-COMPONENT RESPONSE REGULATOR"/>
    <property type="match status" value="1"/>
</dbReference>
<dbReference type="InterPro" id="IPR016032">
    <property type="entry name" value="Sig_transdc_resp-reg_C-effctor"/>
</dbReference>
<dbReference type="EMBL" id="MZMQ01000001">
    <property type="protein sequence ID" value="OQJ63458.1"/>
    <property type="molecule type" value="Genomic_DNA"/>
</dbReference>
<keyword evidence="9" id="KW-1185">Reference proteome</keyword>
<keyword evidence="1 5" id="KW-0597">Phosphoprotein</keyword>
<reference evidence="8" key="1">
    <citation type="submission" date="2017-08" db="EMBL/GenBank/DDBJ databases">
        <title>Genomes of multiple Clavibacter strains from different subspecies.</title>
        <authorList>
            <person name="Yuan X.-K."/>
            <person name="Li X.-S."/>
            <person name="Nie J."/>
            <person name="De Boer S.H."/>
        </authorList>
    </citation>
    <scope>NUCLEOTIDE SEQUENCE [LARGE SCALE GENOMIC DNA]</scope>
    <source>
        <strain evidence="8">ATCC 33566</strain>
    </source>
</reference>
<dbReference type="CDD" id="cd06170">
    <property type="entry name" value="LuxR_C_like"/>
    <property type="match status" value="1"/>
</dbReference>
<evidence type="ECO:0000256" key="2">
    <source>
        <dbReference type="ARBA" id="ARBA00023015"/>
    </source>
</evidence>
<accession>A0A225C9V8</accession>
<dbReference type="InterPro" id="IPR001789">
    <property type="entry name" value="Sig_transdc_resp-reg_receiver"/>
</dbReference>
<evidence type="ECO:0000313" key="8">
    <source>
        <dbReference type="EMBL" id="OQJ63458.1"/>
    </source>
</evidence>
<feature type="domain" description="Response regulatory" evidence="7">
    <location>
        <begin position="18"/>
        <end position="143"/>
    </location>
</feature>
<evidence type="ECO:0000256" key="5">
    <source>
        <dbReference type="PROSITE-ProRule" id="PRU00169"/>
    </source>
</evidence>
<dbReference type="Proteomes" id="UP000215316">
    <property type="component" value="Unassembled WGS sequence"/>
</dbReference>
<dbReference type="AlphaFoldDB" id="A0A225C9V8"/>
<evidence type="ECO:0000313" key="9">
    <source>
        <dbReference type="Proteomes" id="UP000215316"/>
    </source>
</evidence>
<feature type="domain" description="HTH luxR-type" evidence="6">
    <location>
        <begin position="168"/>
        <end position="233"/>
    </location>
</feature>
<comment type="caution">
    <text evidence="8">The sequence shown here is derived from an EMBL/GenBank/DDBJ whole genome shotgun (WGS) entry which is preliminary data.</text>
</comment>
<dbReference type="InterPro" id="IPR058245">
    <property type="entry name" value="NreC/VraR/RcsB-like_REC"/>
</dbReference>
<dbReference type="OrthoDB" id="9808843at2"/>
<keyword evidence="4" id="KW-0804">Transcription</keyword>
<evidence type="ECO:0000256" key="4">
    <source>
        <dbReference type="ARBA" id="ARBA00023163"/>
    </source>
</evidence>
<sequence length="237" mass="25770">MSADAEAVAPALASRRIRVVVVDDQRLFIYGIRMLIESQPDLELVGSATDGRQAVDLVTSTRPDIVLMDIRMPVMSGIEATHRITRDDPEAVEGEPGSRPRVVILTTFQQQEALFQSMKHGASAFITKDATPETLLETIRAVHVGDAAPMPLTDLVAEHARASTAMQPERALAALSPREREVFLLAAKGLRNSEIAAAAFVSETTVKTHISSILAKLDLRSRAQIVVHAYENGLLRS</sequence>
<dbReference type="PANTHER" id="PTHR43214:SF24">
    <property type="entry name" value="TRANSCRIPTIONAL REGULATORY PROTEIN NARL-RELATED"/>
    <property type="match status" value="1"/>
</dbReference>
<dbReference type="CDD" id="cd17535">
    <property type="entry name" value="REC_NarL-like"/>
    <property type="match status" value="1"/>
</dbReference>
<dbReference type="GO" id="GO:0003677">
    <property type="term" value="F:DNA binding"/>
    <property type="evidence" value="ECO:0007669"/>
    <property type="project" value="UniProtKB-KW"/>
</dbReference>
<dbReference type="RefSeq" id="WP_094129332.1">
    <property type="nucleotide sequence ID" value="NZ_CP040788.1"/>
</dbReference>
<proteinExistence type="predicted"/>
<dbReference type="SUPFAM" id="SSF52172">
    <property type="entry name" value="CheY-like"/>
    <property type="match status" value="1"/>
</dbReference>
<dbReference type="Pfam" id="PF00072">
    <property type="entry name" value="Response_reg"/>
    <property type="match status" value="1"/>
</dbReference>
<dbReference type="SUPFAM" id="SSF46894">
    <property type="entry name" value="C-terminal effector domain of the bipartite response regulators"/>
    <property type="match status" value="1"/>
</dbReference>
<dbReference type="PROSITE" id="PS50043">
    <property type="entry name" value="HTH_LUXR_2"/>
    <property type="match status" value="1"/>
</dbReference>
<feature type="modified residue" description="4-aspartylphosphate" evidence="5">
    <location>
        <position position="69"/>
    </location>
</feature>
<evidence type="ECO:0000259" key="7">
    <source>
        <dbReference type="PROSITE" id="PS50110"/>
    </source>
</evidence>
<keyword evidence="3" id="KW-0238">DNA-binding</keyword>
<dbReference type="GO" id="GO:0000160">
    <property type="term" value="P:phosphorelay signal transduction system"/>
    <property type="evidence" value="ECO:0007669"/>
    <property type="project" value="InterPro"/>
</dbReference>
<protein>
    <recommendedName>
        <fullName evidence="10">DNA-binding response regulator</fullName>
    </recommendedName>
</protein>
<keyword evidence="2" id="KW-0805">Transcription regulation</keyword>
<dbReference type="Pfam" id="PF00196">
    <property type="entry name" value="GerE"/>
    <property type="match status" value="1"/>
</dbReference>